<reference evidence="5" key="1">
    <citation type="submission" date="2020-09" db="EMBL/GenBank/DDBJ databases">
        <title>Novel species in genus Aeromicrobium.</title>
        <authorList>
            <person name="Zhang G."/>
        </authorList>
    </citation>
    <scope>NUCLEOTIDE SEQUENCE</scope>
    <source>
        <strain evidence="5">Zg-636</strain>
    </source>
</reference>
<comment type="catalytic activity">
    <reaction evidence="3">
        <text>L-methionyl-[protein] + [thioredoxin]-disulfide + H2O = L-methionyl-(R)-S-oxide-[protein] + [thioredoxin]-dithiol</text>
        <dbReference type="Rhea" id="RHEA:24164"/>
        <dbReference type="Rhea" id="RHEA-COMP:10698"/>
        <dbReference type="Rhea" id="RHEA-COMP:10700"/>
        <dbReference type="Rhea" id="RHEA-COMP:12313"/>
        <dbReference type="Rhea" id="RHEA-COMP:12314"/>
        <dbReference type="ChEBI" id="CHEBI:15377"/>
        <dbReference type="ChEBI" id="CHEBI:16044"/>
        <dbReference type="ChEBI" id="CHEBI:29950"/>
        <dbReference type="ChEBI" id="CHEBI:45764"/>
        <dbReference type="ChEBI" id="CHEBI:50058"/>
        <dbReference type="EC" id="1.8.4.12"/>
    </reaction>
</comment>
<sequence>MSDKTDKTYAVDRPDDEWREELSAAEYHVLRQAGTERPFSSDYEHDPTVGVYRCRGCGAELFRSETKFDAQCGWPSFYSPLAEDRVEYIEDTALGMKRTEVRCANCGSHLGHVFQGEGFATPTDLRYCINGIALDLQAD</sequence>
<proteinExistence type="predicted"/>
<dbReference type="GO" id="GO:0005737">
    <property type="term" value="C:cytoplasm"/>
    <property type="evidence" value="ECO:0007669"/>
    <property type="project" value="TreeGrafter"/>
</dbReference>
<accession>A0A8I0K249</accession>
<evidence type="ECO:0000256" key="3">
    <source>
        <dbReference type="ARBA" id="ARBA00048488"/>
    </source>
</evidence>
<name>A0A8I0K249_9ACTN</name>
<dbReference type="PANTHER" id="PTHR10173">
    <property type="entry name" value="METHIONINE SULFOXIDE REDUCTASE"/>
    <property type="match status" value="1"/>
</dbReference>
<dbReference type="EC" id="1.8.4.12" evidence="1"/>
<dbReference type="RefSeq" id="WP_187768597.1">
    <property type="nucleotide sequence ID" value="NZ_JACTVM010000001.1"/>
</dbReference>
<dbReference type="AlphaFoldDB" id="A0A8I0K249"/>
<dbReference type="NCBIfam" id="TIGR00357">
    <property type="entry name" value="peptide-methionine (R)-S-oxide reductase MsrB"/>
    <property type="match status" value="1"/>
</dbReference>
<comment type="caution">
    <text evidence="5">The sequence shown here is derived from an EMBL/GenBank/DDBJ whole genome shotgun (WGS) entry which is preliminary data.</text>
</comment>
<feature type="domain" description="MsrB" evidence="4">
    <location>
        <begin position="15"/>
        <end position="139"/>
    </location>
</feature>
<evidence type="ECO:0000259" key="4">
    <source>
        <dbReference type="PROSITE" id="PS51790"/>
    </source>
</evidence>
<dbReference type="InterPro" id="IPR002579">
    <property type="entry name" value="Met_Sox_Rdtase_MsrB_dom"/>
</dbReference>
<dbReference type="GO" id="GO:0006979">
    <property type="term" value="P:response to oxidative stress"/>
    <property type="evidence" value="ECO:0007669"/>
    <property type="project" value="InterPro"/>
</dbReference>
<keyword evidence="2 5" id="KW-0560">Oxidoreductase</keyword>
<evidence type="ECO:0000313" key="5">
    <source>
        <dbReference type="EMBL" id="MBC9225340.1"/>
    </source>
</evidence>
<dbReference type="GO" id="GO:0030091">
    <property type="term" value="P:protein repair"/>
    <property type="evidence" value="ECO:0007669"/>
    <property type="project" value="InterPro"/>
</dbReference>
<dbReference type="PANTHER" id="PTHR10173:SF52">
    <property type="entry name" value="METHIONINE-R-SULFOXIDE REDUCTASE B1"/>
    <property type="match status" value="1"/>
</dbReference>
<evidence type="ECO:0000256" key="1">
    <source>
        <dbReference type="ARBA" id="ARBA00012499"/>
    </source>
</evidence>
<dbReference type="InterPro" id="IPR028427">
    <property type="entry name" value="Met_Sox_Rdtase_MsrB"/>
</dbReference>
<evidence type="ECO:0000256" key="2">
    <source>
        <dbReference type="ARBA" id="ARBA00023002"/>
    </source>
</evidence>
<dbReference type="EMBL" id="JACTVM010000001">
    <property type="protein sequence ID" value="MBC9225340.1"/>
    <property type="molecule type" value="Genomic_DNA"/>
</dbReference>
<dbReference type="Proteomes" id="UP000620591">
    <property type="component" value="Unassembled WGS sequence"/>
</dbReference>
<organism evidence="5 6">
    <name type="scientific">Aeromicrobium senzhongii</name>
    <dbReference type="NCBI Taxonomy" id="2663859"/>
    <lineage>
        <taxon>Bacteria</taxon>
        <taxon>Bacillati</taxon>
        <taxon>Actinomycetota</taxon>
        <taxon>Actinomycetes</taxon>
        <taxon>Propionibacteriales</taxon>
        <taxon>Nocardioidaceae</taxon>
        <taxon>Aeromicrobium</taxon>
    </lineage>
</organism>
<dbReference type="GO" id="GO:0033743">
    <property type="term" value="F:peptide-methionine (R)-S-oxide reductase activity"/>
    <property type="evidence" value="ECO:0007669"/>
    <property type="project" value="UniProtKB-EC"/>
</dbReference>
<dbReference type="Gene3D" id="2.170.150.20">
    <property type="entry name" value="Peptide methionine sulfoxide reductase"/>
    <property type="match status" value="1"/>
</dbReference>
<gene>
    <name evidence="5" type="primary">msrB</name>
    <name evidence="5" type="ORF">IBG24_03315</name>
</gene>
<protein>
    <recommendedName>
        <fullName evidence="1">peptide-methionine (R)-S-oxide reductase</fullName>
        <ecNumber evidence="1">1.8.4.12</ecNumber>
    </recommendedName>
</protein>
<dbReference type="PROSITE" id="PS51790">
    <property type="entry name" value="MSRB"/>
    <property type="match status" value="1"/>
</dbReference>
<evidence type="ECO:0000313" key="6">
    <source>
        <dbReference type="Proteomes" id="UP000620591"/>
    </source>
</evidence>
<dbReference type="SUPFAM" id="SSF51316">
    <property type="entry name" value="Mss4-like"/>
    <property type="match status" value="1"/>
</dbReference>
<dbReference type="InterPro" id="IPR011057">
    <property type="entry name" value="Mss4-like_sf"/>
</dbReference>
<dbReference type="Pfam" id="PF01641">
    <property type="entry name" value="SelR"/>
    <property type="match status" value="1"/>
</dbReference>